<keyword evidence="2" id="KW-0408">Iron</keyword>
<dbReference type="PANTHER" id="PTHR46696:SF6">
    <property type="entry name" value="P450, PUTATIVE (EUROFUNG)-RELATED"/>
    <property type="match status" value="1"/>
</dbReference>
<dbReference type="EMBL" id="VWPH01000009">
    <property type="protein sequence ID" value="KAA5831276.1"/>
    <property type="molecule type" value="Genomic_DNA"/>
</dbReference>
<keyword evidence="5" id="KW-1185">Reference proteome</keyword>
<reference evidence="4 5" key="1">
    <citation type="submission" date="2019-09" db="EMBL/GenBank/DDBJ databases">
        <title>Draft genome sequence of the thermophilic Saccharopolyspora hirsuta VKM Ac-666T.</title>
        <authorList>
            <person name="Lobastova T.G."/>
            <person name="Fokina V."/>
            <person name="Bragin E.Y."/>
            <person name="Shtratnikova V.Y."/>
            <person name="Starodumova I.P."/>
            <person name="Tarlachkov S.V."/>
            <person name="Donova M.V."/>
        </authorList>
    </citation>
    <scope>NUCLEOTIDE SEQUENCE [LARGE SCALE GENOMIC DNA]</scope>
    <source>
        <strain evidence="4 5">VKM Ac-666</strain>
    </source>
</reference>
<comment type="similarity">
    <text evidence="1 2">Belongs to the cytochrome P450 family.</text>
</comment>
<accession>A0A5M7BM94</accession>
<protein>
    <submittedName>
        <fullName evidence="4">Cytochrome P450</fullName>
    </submittedName>
</protein>
<keyword evidence="2" id="KW-0479">Metal-binding</keyword>
<dbReference type="GO" id="GO:0016705">
    <property type="term" value="F:oxidoreductase activity, acting on paired donors, with incorporation or reduction of molecular oxygen"/>
    <property type="evidence" value="ECO:0007669"/>
    <property type="project" value="InterPro"/>
</dbReference>
<dbReference type="Gene3D" id="1.10.630.10">
    <property type="entry name" value="Cytochrome P450"/>
    <property type="match status" value="1"/>
</dbReference>
<name>A0A5M7BM94_SACHI</name>
<comment type="caution">
    <text evidence="4">The sequence shown here is derived from an EMBL/GenBank/DDBJ whole genome shotgun (WGS) entry which is preliminary data.</text>
</comment>
<evidence type="ECO:0000313" key="5">
    <source>
        <dbReference type="Proteomes" id="UP000323946"/>
    </source>
</evidence>
<keyword evidence="2" id="KW-0349">Heme</keyword>
<dbReference type="GO" id="GO:0004497">
    <property type="term" value="F:monooxygenase activity"/>
    <property type="evidence" value="ECO:0007669"/>
    <property type="project" value="UniProtKB-KW"/>
</dbReference>
<dbReference type="OrthoDB" id="4557982at2"/>
<keyword evidence="2" id="KW-0560">Oxidoreductase</keyword>
<gene>
    <name evidence="4" type="ORF">F1721_21295</name>
</gene>
<feature type="region of interest" description="Disordered" evidence="3">
    <location>
        <begin position="1"/>
        <end position="31"/>
    </location>
</feature>
<sequence length="177" mass="19050">MSACSNTVARSRPLGRSGRGRSEDGFVLSGNGFRHSIFRSAPARQRDSLLAADAAQRGAHRDSRSSATGTVPPDGLHRATGPVRPAEEALCARPKANSRSSRSPTTTNASPGCAPNRHLAFGDGVHRCLGAQLARIELETGLGGLTRRFPQLRLADAELRWKTDGFIRGLEEIRVQW</sequence>
<dbReference type="SUPFAM" id="SSF48264">
    <property type="entry name" value="Cytochrome P450"/>
    <property type="match status" value="1"/>
</dbReference>
<dbReference type="GO" id="GO:0020037">
    <property type="term" value="F:heme binding"/>
    <property type="evidence" value="ECO:0007669"/>
    <property type="project" value="InterPro"/>
</dbReference>
<evidence type="ECO:0000313" key="4">
    <source>
        <dbReference type="EMBL" id="KAA5831276.1"/>
    </source>
</evidence>
<proteinExistence type="inferred from homology"/>
<feature type="compositionally biased region" description="Low complexity" evidence="3">
    <location>
        <begin position="97"/>
        <end position="111"/>
    </location>
</feature>
<dbReference type="AlphaFoldDB" id="A0A5M7BM94"/>
<dbReference type="PROSITE" id="PS00086">
    <property type="entry name" value="CYTOCHROME_P450"/>
    <property type="match status" value="1"/>
</dbReference>
<dbReference type="PANTHER" id="PTHR46696">
    <property type="entry name" value="P450, PUTATIVE (EUROFUNG)-RELATED"/>
    <property type="match status" value="1"/>
</dbReference>
<evidence type="ECO:0000256" key="2">
    <source>
        <dbReference type="RuleBase" id="RU000461"/>
    </source>
</evidence>
<dbReference type="InterPro" id="IPR017972">
    <property type="entry name" value="Cyt_P450_CS"/>
</dbReference>
<dbReference type="GO" id="GO:0005506">
    <property type="term" value="F:iron ion binding"/>
    <property type="evidence" value="ECO:0007669"/>
    <property type="project" value="InterPro"/>
</dbReference>
<dbReference type="InterPro" id="IPR001128">
    <property type="entry name" value="Cyt_P450"/>
</dbReference>
<feature type="region of interest" description="Disordered" evidence="3">
    <location>
        <begin position="48"/>
        <end position="115"/>
    </location>
</feature>
<dbReference type="Proteomes" id="UP000323946">
    <property type="component" value="Unassembled WGS sequence"/>
</dbReference>
<evidence type="ECO:0000256" key="3">
    <source>
        <dbReference type="SAM" id="MobiDB-lite"/>
    </source>
</evidence>
<keyword evidence="2" id="KW-0503">Monooxygenase</keyword>
<evidence type="ECO:0000256" key="1">
    <source>
        <dbReference type="ARBA" id="ARBA00010617"/>
    </source>
</evidence>
<organism evidence="4 5">
    <name type="scientific">Saccharopolyspora hirsuta</name>
    <dbReference type="NCBI Taxonomy" id="1837"/>
    <lineage>
        <taxon>Bacteria</taxon>
        <taxon>Bacillati</taxon>
        <taxon>Actinomycetota</taxon>
        <taxon>Actinomycetes</taxon>
        <taxon>Pseudonocardiales</taxon>
        <taxon>Pseudonocardiaceae</taxon>
        <taxon>Saccharopolyspora</taxon>
    </lineage>
</organism>
<dbReference type="InterPro" id="IPR036396">
    <property type="entry name" value="Cyt_P450_sf"/>
</dbReference>
<dbReference type="Pfam" id="PF00067">
    <property type="entry name" value="p450"/>
    <property type="match status" value="1"/>
</dbReference>